<proteinExistence type="predicted"/>
<reference evidence="2" key="1">
    <citation type="submission" date="2016-07" db="EMBL/GenBank/DDBJ databases">
        <authorList>
            <person name="Bretaudeau A."/>
        </authorList>
    </citation>
    <scope>NUCLEOTIDE SEQUENCE</scope>
    <source>
        <strain evidence="2">Rice</strain>
        <tissue evidence="2">Whole body</tissue>
    </source>
</reference>
<protein>
    <submittedName>
        <fullName evidence="2">SFRICE_021739</fullName>
    </submittedName>
</protein>
<accession>A0A2H1VV76</accession>
<sequence>MSNLKTKTKKKNICKVTLLTRVRNQSINKSTRIGKIGTGAIRPPVTSVTQRYATPALFHVGVLLGRGSAGVKATDTPAENIEAPTSGKQYQVLAQSVEHSSEGLDQERQETPTSDLGAPQNVSHCPP</sequence>
<evidence type="ECO:0000313" key="2">
    <source>
        <dbReference type="EMBL" id="SOQ44730.1"/>
    </source>
</evidence>
<dbReference type="EMBL" id="ODYU01004641">
    <property type="protein sequence ID" value="SOQ44730.1"/>
    <property type="molecule type" value="Genomic_DNA"/>
</dbReference>
<organism evidence="2">
    <name type="scientific">Spodoptera frugiperda</name>
    <name type="common">Fall armyworm</name>
    <dbReference type="NCBI Taxonomy" id="7108"/>
    <lineage>
        <taxon>Eukaryota</taxon>
        <taxon>Metazoa</taxon>
        <taxon>Ecdysozoa</taxon>
        <taxon>Arthropoda</taxon>
        <taxon>Hexapoda</taxon>
        <taxon>Insecta</taxon>
        <taxon>Pterygota</taxon>
        <taxon>Neoptera</taxon>
        <taxon>Endopterygota</taxon>
        <taxon>Lepidoptera</taxon>
        <taxon>Glossata</taxon>
        <taxon>Ditrysia</taxon>
        <taxon>Noctuoidea</taxon>
        <taxon>Noctuidae</taxon>
        <taxon>Amphipyrinae</taxon>
        <taxon>Spodoptera</taxon>
    </lineage>
</organism>
<feature type="compositionally biased region" description="Basic and acidic residues" evidence="1">
    <location>
        <begin position="99"/>
        <end position="110"/>
    </location>
</feature>
<evidence type="ECO:0000256" key="1">
    <source>
        <dbReference type="SAM" id="MobiDB-lite"/>
    </source>
</evidence>
<name>A0A2H1VV76_SPOFR</name>
<feature type="region of interest" description="Disordered" evidence="1">
    <location>
        <begin position="93"/>
        <end position="127"/>
    </location>
</feature>
<dbReference type="AlphaFoldDB" id="A0A2H1VV76"/>
<gene>
    <name evidence="2" type="ORF">SFRICE_021739</name>
</gene>